<dbReference type="EMBL" id="KZ664848">
    <property type="protein sequence ID" value="PPS02847.1"/>
    <property type="molecule type" value="Genomic_DNA"/>
</dbReference>
<gene>
    <name evidence="2" type="ORF">GOBAR_AA17817</name>
</gene>
<name>A0A2P5XHL9_GOSBA</name>
<dbReference type="Proteomes" id="UP000239757">
    <property type="component" value="Unassembled WGS sequence"/>
</dbReference>
<protein>
    <submittedName>
        <fullName evidence="2">Uncharacterized protein</fullName>
    </submittedName>
</protein>
<sequence length="87" mass="9968">MEIDNLLLKVAEPLGFGHWPWRRERNQKAPLFMVPQVGEIPSSNSFKEGWRIPHHAILVTDSWHGRGGPPRSSWSAMEEAKMRGLKP</sequence>
<feature type="region of interest" description="Disordered" evidence="1">
    <location>
        <begin position="62"/>
        <end position="87"/>
    </location>
</feature>
<feature type="compositionally biased region" description="Basic and acidic residues" evidence="1">
    <location>
        <begin position="78"/>
        <end position="87"/>
    </location>
</feature>
<reference evidence="2 3" key="1">
    <citation type="submission" date="2015-01" db="EMBL/GenBank/DDBJ databases">
        <title>Genome of allotetraploid Gossypium barbadense reveals genomic plasticity and fiber elongation in cotton evolution.</title>
        <authorList>
            <person name="Chen X."/>
            <person name="Liu X."/>
            <person name="Zhao B."/>
            <person name="Zheng H."/>
            <person name="Hu Y."/>
            <person name="Lu G."/>
            <person name="Yang C."/>
            <person name="Chen J."/>
            <person name="Shan C."/>
            <person name="Zhang L."/>
            <person name="Zhou Y."/>
            <person name="Wang L."/>
            <person name="Guo W."/>
            <person name="Bai Y."/>
            <person name="Ruan J."/>
            <person name="Shangguan X."/>
            <person name="Mao Y."/>
            <person name="Jiang J."/>
            <person name="Zhu Y."/>
            <person name="Lei J."/>
            <person name="Kang H."/>
            <person name="Chen S."/>
            <person name="He X."/>
            <person name="Wang R."/>
            <person name="Wang Y."/>
            <person name="Chen J."/>
            <person name="Wang L."/>
            <person name="Yu S."/>
            <person name="Wang B."/>
            <person name="Wei J."/>
            <person name="Song S."/>
            <person name="Lu X."/>
            <person name="Gao Z."/>
            <person name="Gu W."/>
            <person name="Deng X."/>
            <person name="Ma D."/>
            <person name="Wang S."/>
            <person name="Liang W."/>
            <person name="Fang L."/>
            <person name="Cai C."/>
            <person name="Zhu X."/>
            <person name="Zhou B."/>
            <person name="Zhang Y."/>
            <person name="Chen Z."/>
            <person name="Xu S."/>
            <person name="Zhu R."/>
            <person name="Wang S."/>
            <person name="Zhang T."/>
            <person name="Zhao G."/>
        </authorList>
    </citation>
    <scope>NUCLEOTIDE SEQUENCE [LARGE SCALE GENOMIC DNA]</scope>
    <source>
        <strain evidence="3">cv. Xinhai21</strain>
        <tissue evidence="2">Leaf</tissue>
    </source>
</reference>
<evidence type="ECO:0000256" key="1">
    <source>
        <dbReference type="SAM" id="MobiDB-lite"/>
    </source>
</evidence>
<evidence type="ECO:0000313" key="2">
    <source>
        <dbReference type="EMBL" id="PPS02847.1"/>
    </source>
</evidence>
<accession>A0A2P5XHL9</accession>
<proteinExistence type="predicted"/>
<organism evidence="2 3">
    <name type="scientific">Gossypium barbadense</name>
    <name type="common">Sea Island cotton</name>
    <name type="synonym">Hibiscus barbadensis</name>
    <dbReference type="NCBI Taxonomy" id="3634"/>
    <lineage>
        <taxon>Eukaryota</taxon>
        <taxon>Viridiplantae</taxon>
        <taxon>Streptophyta</taxon>
        <taxon>Embryophyta</taxon>
        <taxon>Tracheophyta</taxon>
        <taxon>Spermatophyta</taxon>
        <taxon>Magnoliopsida</taxon>
        <taxon>eudicotyledons</taxon>
        <taxon>Gunneridae</taxon>
        <taxon>Pentapetalae</taxon>
        <taxon>rosids</taxon>
        <taxon>malvids</taxon>
        <taxon>Malvales</taxon>
        <taxon>Malvaceae</taxon>
        <taxon>Malvoideae</taxon>
        <taxon>Gossypium</taxon>
    </lineage>
</organism>
<evidence type="ECO:0000313" key="3">
    <source>
        <dbReference type="Proteomes" id="UP000239757"/>
    </source>
</evidence>
<dbReference type="AlphaFoldDB" id="A0A2P5XHL9"/>